<accession>A0A974NFM4</accession>
<gene>
    <name evidence="1" type="ORF">JHT90_14355</name>
</gene>
<dbReference type="Proteomes" id="UP000595278">
    <property type="component" value="Chromosome"/>
</dbReference>
<dbReference type="KEGG" id="eaz:JHT90_14355"/>
<organism evidence="1 2">
    <name type="scientific">Entomomonas asaccharolytica</name>
    <dbReference type="NCBI Taxonomy" id="2785331"/>
    <lineage>
        <taxon>Bacteria</taxon>
        <taxon>Pseudomonadati</taxon>
        <taxon>Pseudomonadota</taxon>
        <taxon>Gammaproteobacteria</taxon>
        <taxon>Pseudomonadales</taxon>
        <taxon>Pseudomonadaceae</taxon>
        <taxon>Entomomonas</taxon>
    </lineage>
</organism>
<sequence>MTKLTTPHCFIPLSLTSQCNSENVLYYNANASLDDIYECATGRLHAVINLLENLYEFDKSNPTTLHAVISVSTLLLNDAMTLLEELNPIASKIRNKKD</sequence>
<reference evidence="1 2" key="1">
    <citation type="submission" date="2021-01" db="EMBL/GenBank/DDBJ databases">
        <title>Entomomonas sp. F2A isolated from a house cricket (Acheta domesticus).</title>
        <authorList>
            <person name="Spergser J."/>
            <person name="Busse H.-J."/>
        </authorList>
    </citation>
    <scope>NUCLEOTIDE SEQUENCE [LARGE SCALE GENOMIC DNA]</scope>
    <source>
        <strain evidence="1 2">F2A</strain>
    </source>
</reference>
<evidence type="ECO:0000313" key="2">
    <source>
        <dbReference type="Proteomes" id="UP000595278"/>
    </source>
</evidence>
<keyword evidence="2" id="KW-1185">Reference proteome</keyword>
<proteinExistence type="predicted"/>
<dbReference type="RefSeq" id="WP_201092263.1">
    <property type="nucleotide sequence ID" value="NZ_CP067393.1"/>
</dbReference>
<dbReference type="AlphaFoldDB" id="A0A974NFM4"/>
<name>A0A974NFM4_9GAMM</name>
<dbReference type="EMBL" id="CP067393">
    <property type="protein sequence ID" value="QQP85532.1"/>
    <property type="molecule type" value="Genomic_DNA"/>
</dbReference>
<evidence type="ECO:0000313" key="1">
    <source>
        <dbReference type="EMBL" id="QQP85532.1"/>
    </source>
</evidence>
<protein>
    <submittedName>
        <fullName evidence="1">Uncharacterized protein</fullName>
    </submittedName>
</protein>